<evidence type="ECO:0000259" key="3">
    <source>
        <dbReference type="Pfam" id="PF01656"/>
    </source>
</evidence>
<keyword evidence="2" id="KW-0067">ATP-binding</keyword>
<comment type="caution">
    <text evidence="4">The sequence shown here is derived from an EMBL/GenBank/DDBJ whole genome shotgun (WGS) entry which is preliminary data.</text>
</comment>
<dbReference type="GO" id="GO:0016887">
    <property type="term" value="F:ATP hydrolysis activity"/>
    <property type="evidence" value="ECO:0007669"/>
    <property type="project" value="TreeGrafter"/>
</dbReference>
<dbReference type="EMBL" id="WXYQ01000011">
    <property type="protein sequence ID" value="NBG96666.1"/>
    <property type="molecule type" value="Genomic_DNA"/>
</dbReference>
<proteinExistence type="predicted"/>
<dbReference type="GO" id="GO:0051782">
    <property type="term" value="P:negative regulation of cell division"/>
    <property type="evidence" value="ECO:0007669"/>
    <property type="project" value="TreeGrafter"/>
</dbReference>
<keyword evidence="1" id="KW-0547">Nucleotide-binding</keyword>
<evidence type="ECO:0000313" key="5">
    <source>
        <dbReference type="Proteomes" id="UP000470384"/>
    </source>
</evidence>
<gene>
    <name evidence="4" type="ORF">GTQ45_13070</name>
</gene>
<dbReference type="Pfam" id="PF01656">
    <property type="entry name" value="CbiA"/>
    <property type="match status" value="1"/>
</dbReference>
<dbReference type="GO" id="GO:0005524">
    <property type="term" value="F:ATP binding"/>
    <property type="evidence" value="ECO:0007669"/>
    <property type="project" value="UniProtKB-KW"/>
</dbReference>
<dbReference type="InterPro" id="IPR002586">
    <property type="entry name" value="CobQ/CobB/MinD/ParA_Nub-bd_dom"/>
</dbReference>
<dbReference type="GO" id="GO:0009898">
    <property type="term" value="C:cytoplasmic side of plasma membrane"/>
    <property type="evidence" value="ECO:0007669"/>
    <property type="project" value="TreeGrafter"/>
</dbReference>
<organism evidence="4 5">
    <name type="scientific">Pyruvatibacter mobilis</name>
    <dbReference type="NCBI Taxonomy" id="1712261"/>
    <lineage>
        <taxon>Bacteria</taxon>
        <taxon>Pseudomonadati</taxon>
        <taxon>Pseudomonadota</taxon>
        <taxon>Alphaproteobacteria</taxon>
        <taxon>Hyphomicrobiales</taxon>
        <taxon>Parvibaculaceae</taxon>
        <taxon>Pyruvatibacter</taxon>
    </lineage>
</organism>
<keyword evidence="5" id="KW-1185">Reference proteome</keyword>
<dbReference type="InterPro" id="IPR027417">
    <property type="entry name" value="P-loop_NTPase"/>
</dbReference>
<dbReference type="AlphaFoldDB" id="A0A845QEK5"/>
<dbReference type="PIRSF" id="PIRSF003092">
    <property type="entry name" value="MinD"/>
    <property type="match status" value="1"/>
</dbReference>
<evidence type="ECO:0000256" key="2">
    <source>
        <dbReference type="ARBA" id="ARBA00022840"/>
    </source>
</evidence>
<dbReference type="PANTHER" id="PTHR43384">
    <property type="entry name" value="SEPTUM SITE-DETERMINING PROTEIN MIND HOMOLOG, CHLOROPLASTIC-RELATED"/>
    <property type="match status" value="1"/>
</dbReference>
<dbReference type="PANTHER" id="PTHR43384:SF4">
    <property type="entry name" value="CELLULOSE BIOSYNTHESIS PROTEIN BCSQ-RELATED"/>
    <property type="match status" value="1"/>
</dbReference>
<dbReference type="SUPFAM" id="SSF52540">
    <property type="entry name" value="P-loop containing nucleoside triphosphate hydrolases"/>
    <property type="match status" value="1"/>
</dbReference>
<name>A0A845QEK5_9HYPH</name>
<dbReference type="GO" id="GO:0005829">
    <property type="term" value="C:cytosol"/>
    <property type="evidence" value="ECO:0007669"/>
    <property type="project" value="TreeGrafter"/>
</dbReference>
<evidence type="ECO:0000313" key="4">
    <source>
        <dbReference type="EMBL" id="NBG96666.1"/>
    </source>
</evidence>
<reference evidence="4 5" key="1">
    <citation type="journal article" date="2016" name="Int. J. Syst. Evol. Microbiol.">
        <title>Pyruvatibacter mobilis gen. nov., sp. nov., a marine bacterium from the culture broth of Picochlorum sp. 122.</title>
        <authorList>
            <person name="Wang G."/>
            <person name="Tang M."/>
            <person name="Wu H."/>
            <person name="Dai S."/>
            <person name="Li T."/>
            <person name="Chen C."/>
            <person name="He H."/>
            <person name="Fan J."/>
            <person name="Xiang W."/>
            <person name="Li X."/>
        </authorList>
    </citation>
    <scope>NUCLEOTIDE SEQUENCE [LARGE SCALE GENOMIC DNA]</scope>
    <source>
        <strain evidence="4 5">GYP-11</strain>
    </source>
</reference>
<dbReference type="OrthoDB" id="9816297at2"/>
<sequence>MSISPTSTRAPASAAGHKKIVTIASGKGGVGKTMISTTLAHSLAFIGARTLLVDCDLGLANVDVQLGITPDHDLTSVVAGDTAFEQAVTRIAGDANGAGRGGFDVLAGSSGSGALGSLSRTELARLRQGLMLISAHYDNVVVDLAAGIDPAVTMFAAIEGPTLVVVTDEPTSITDAYAFIKVASMNVRDGAPPADIRVVVNMAETIEAGRKTYEALSRACASFLGIRPALAGIVPRDAAVRDAIRHQTPLLTRSPKAPAGAAIAKMAAAFLR</sequence>
<dbReference type="Gene3D" id="3.40.50.300">
    <property type="entry name" value="P-loop containing nucleotide triphosphate hydrolases"/>
    <property type="match status" value="1"/>
</dbReference>
<dbReference type="RefSeq" id="WP_160588712.1">
    <property type="nucleotide sequence ID" value="NZ_BMHN01000001.1"/>
</dbReference>
<evidence type="ECO:0000256" key="1">
    <source>
        <dbReference type="ARBA" id="ARBA00022741"/>
    </source>
</evidence>
<dbReference type="Proteomes" id="UP000470384">
    <property type="component" value="Unassembled WGS sequence"/>
</dbReference>
<dbReference type="GeneID" id="300653829"/>
<accession>A0A845QEK5</accession>
<dbReference type="InterPro" id="IPR050625">
    <property type="entry name" value="ParA/MinD_ATPase"/>
</dbReference>
<protein>
    <submittedName>
        <fullName evidence="4">AAA family ATPase</fullName>
    </submittedName>
</protein>
<feature type="domain" description="CobQ/CobB/MinD/ParA nucleotide binding" evidence="3">
    <location>
        <begin position="21"/>
        <end position="249"/>
    </location>
</feature>
<dbReference type="InterPro" id="IPR025501">
    <property type="entry name" value="MinD_FleN"/>
</dbReference>